<evidence type="ECO:0000256" key="10">
    <source>
        <dbReference type="PROSITE-ProRule" id="PRU00546"/>
    </source>
</evidence>
<evidence type="ECO:0000256" key="8">
    <source>
        <dbReference type="ARBA" id="ARBA00067609"/>
    </source>
</evidence>
<dbReference type="GO" id="GO:0009408">
    <property type="term" value="P:response to heat"/>
    <property type="evidence" value="ECO:0007669"/>
    <property type="project" value="InterPro"/>
</dbReference>
<evidence type="ECO:0000259" key="12">
    <source>
        <dbReference type="PROSITE" id="PS51188"/>
    </source>
</evidence>
<dbReference type="InterPro" id="IPR036869">
    <property type="entry name" value="J_dom_sf"/>
</dbReference>
<dbReference type="GO" id="GO:0051082">
    <property type="term" value="F:unfolded protein binding"/>
    <property type="evidence" value="ECO:0007669"/>
    <property type="project" value="UniProtKB-UniRule"/>
</dbReference>
<evidence type="ECO:0000256" key="1">
    <source>
        <dbReference type="ARBA" id="ARBA00022723"/>
    </source>
</evidence>
<comment type="domain">
    <text evidence="9">The J domain is necessary and sufficient to stimulate DnaK ATPase activity. Zinc center 1 plays an important role in the autonomous, DnaK-independent chaperone activity of DnaJ. Zinc center 2 is essential for interaction with DnaK and for DnaJ activity.</text>
</comment>
<evidence type="ECO:0000256" key="6">
    <source>
        <dbReference type="ARBA" id="ARBA00053423"/>
    </source>
</evidence>
<gene>
    <name evidence="9" type="primary">dnaJ</name>
    <name evidence="13" type="ORF">ENV60_03160</name>
</gene>
<dbReference type="Gene3D" id="2.60.260.20">
    <property type="entry name" value="Urease metallochaperone UreE, N-terminal domain"/>
    <property type="match status" value="2"/>
</dbReference>
<dbReference type="GO" id="GO:0005524">
    <property type="term" value="F:ATP binding"/>
    <property type="evidence" value="ECO:0007669"/>
    <property type="project" value="InterPro"/>
</dbReference>
<dbReference type="CDD" id="cd10719">
    <property type="entry name" value="DnaJ_zf"/>
    <property type="match status" value="1"/>
</dbReference>
<dbReference type="SUPFAM" id="SSF57938">
    <property type="entry name" value="DnaJ/Hsp40 cysteine-rich domain"/>
    <property type="match status" value="1"/>
</dbReference>
<accession>A0A7C4XLQ8</accession>
<dbReference type="HAMAP" id="MF_01152">
    <property type="entry name" value="DnaJ"/>
    <property type="match status" value="1"/>
</dbReference>
<organism evidence="13">
    <name type="scientific">candidate division WOR-3 bacterium</name>
    <dbReference type="NCBI Taxonomy" id="2052148"/>
    <lineage>
        <taxon>Bacteria</taxon>
        <taxon>Bacteria division WOR-3</taxon>
    </lineage>
</organism>
<dbReference type="GO" id="GO:0008270">
    <property type="term" value="F:zinc ion binding"/>
    <property type="evidence" value="ECO:0007669"/>
    <property type="project" value="UniProtKB-UniRule"/>
</dbReference>
<evidence type="ECO:0000256" key="7">
    <source>
        <dbReference type="ARBA" id="ARBA00061004"/>
    </source>
</evidence>
<feature type="binding site" evidence="9">
    <location>
        <position position="168"/>
    </location>
    <ligand>
        <name>Zn(2+)</name>
        <dbReference type="ChEBI" id="CHEBI:29105"/>
        <label>2</label>
    </ligand>
</feature>
<feature type="binding site" evidence="9">
    <location>
        <position position="157"/>
    </location>
    <ligand>
        <name>Zn(2+)</name>
        <dbReference type="ChEBI" id="CHEBI:29105"/>
        <label>1</label>
    </ligand>
</feature>
<dbReference type="AlphaFoldDB" id="A0A7C4XLQ8"/>
<dbReference type="SUPFAM" id="SSF46565">
    <property type="entry name" value="Chaperone J-domain"/>
    <property type="match status" value="1"/>
</dbReference>
<comment type="similarity">
    <text evidence="7 9">Belongs to the DnaJ family.</text>
</comment>
<comment type="subcellular location">
    <subcellularLocation>
        <location evidence="9">Cytoplasm</location>
    </subcellularLocation>
</comment>
<evidence type="ECO:0000256" key="3">
    <source>
        <dbReference type="ARBA" id="ARBA00022771"/>
    </source>
</evidence>
<feature type="zinc finger region" description="CR-type" evidence="10">
    <location>
        <begin position="141"/>
        <end position="220"/>
    </location>
</feature>
<dbReference type="InterPro" id="IPR001623">
    <property type="entry name" value="DnaJ_domain"/>
</dbReference>
<dbReference type="FunFam" id="1.10.287.110:FF:000034">
    <property type="entry name" value="Chaperone protein DnaJ"/>
    <property type="match status" value="1"/>
</dbReference>
<evidence type="ECO:0000256" key="4">
    <source>
        <dbReference type="ARBA" id="ARBA00022833"/>
    </source>
</evidence>
<dbReference type="InterPro" id="IPR012724">
    <property type="entry name" value="DnaJ"/>
</dbReference>
<proteinExistence type="inferred from homology"/>
<dbReference type="PRINTS" id="PR00625">
    <property type="entry name" value="JDOMAIN"/>
</dbReference>
<dbReference type="InterPro" id="IPR018253">
    <property type="entry name" value="DnaJ_domain_CS"/>
</dbReference>
<reference evidence="13" key="1">
    <citation type="journal article" date="2020" name="mSystems">
        <title>Genome- and Community-Level Interaction Insights into Carbon Utilization and Element Cycling Functions of Hydrothermarchaeota in Hydrothermal Sediment.</title>
        <authorList>
            <person name="Zhou Z."/>
            <person name="Liu Y."/>
            <person name="Xu W."/>
            <person name="Pan J."/>
            <person name="Luo Z.H."/>
            <person name="Li M."/>
        </authorList>
    </citation>
    <scope>NUCLEOTIDE SEQUENCE [LARGE SCALE GENOMIC DNA]</scope>
    <source>
        <strain evidence="13">SpSt-774</strain>
    </source>
</reference>
<dbReference type="Gene3D" id="6.20.20.10">
    <property type="match status" value="2"/>
</dbReference>
<comment type="caution">
    <text evidence="9">Lacks conserved residue(s) required for the propagation of feature annotation.</text>
</comment>
<keyword evidence="2 9" id="KW-0677">Repeat</keyword>
<dbReference type="EMBL" id="DTGZ01000056">
    <property type="protein sequence ID" value="HGV97280.1"/>
    <property type="molecule type" value="Genomic_DNA"/>
</dbReference>
<dbReference type="GO" id="GO:0005737">
    <property type="term" value="C:cytoplasm"/>
    <property type="evidence" value="ECO:0007669"/>
    <property type="project" value="UniProtKB-SubCell"/>
</dbReference>
<evidence type="ECO:0000256" key="5">
    <source>
        <dbReference type="ARBA" id="ARBA00023186"/>
    </source>
</evidence>
<comment type="caution">
    <text evidence="13">The sequence shown here is derived from an EMBL/GenBank/DDBJ whole genome shotgun (WGS) entry which is preliminary data.</text>
</comment>
<dbReference type="InterPro" id="IPR036410">
    <property type="entry name" value="HSP_DnaJ_Cys-rich_dom_sf"/>
</dbReference>
<keyword evidence="1 9" id="KW-0479">Metal-binding</keyword>
<evidence type="ECO:0000256" key="9">
    <source>
        <dbReference type="HAMAP-Rule" id="MF_01152"/>
    </source>
</evidence>
<dbReference type="GO" id="GO:0042026">
    <property type="term" value="P:protein refolding"/>
    <property type="evidence" value="ECO:0007669"/>
    <property type="project" value="TreeGrafter"/>
</dbReference>
<dbReference type="Pfam" id="PF00226">
    <property type="entry name" value="DnaJ"/>
    <property type="match status" value="1"/>
</dbReference>
<keyword evidence="3 9" id="KW-0863">Zinc-finger</keyword>
<feature type="binding site" evidence="9">
    <location>
        <position position="194"/>
    </location>
    <ligand>
        <name>Zn(2+)</name>
        <dbReference type="ChEBI" id="CHEBI:29105"/>
        <label>2</label>
    </ligand>
</feature>
<dbReference type="InterPro" id="IPR001305">
    <property type="entry name" value="HSP_DnaJ_Cys-rich_dom"/>
</dbReference>
<sequence>MKKKDYYEILGVSRNASSDEIKKAYRELAKKWHPDMNPNNKKEAEEKFKEISEAYEVLMDPKKRQLYDQYGHEGVSQTFHPGGFTWEDFTHFDDLQDILGSFFGGSIFDEFFGTTRAQPRKKKGGDIHVILRVSLEEIANSAKKQFKVERFEPCTSCNARGGYDFTTCPQCGGRGQVRTQTRSFFGTFTSVSVCPRCQGSGEITKTPCAKCGGQGRVRVQRTIEIKIPAGVANGQYIVLRGEGHYGPGGNGNIIVEFEEKPHEYFERKNYDLFIRILTPYSRLINGGTIEIPGLNGNRESVRIPKFSGAPTVIRLKGKGMPKPNGGNGDIYVELDLKPPESQDRNLTRLLEELKKYEGEPTPQKRQT</sequence>
<keyword evidence="4 9" id="KW-0862">Zinc</keyword>
<dbReference type="InterPro" id="IPR002939">
    <property type="entry name" value="DnaJ_C"/>
</dbReference>
<dbReference type="PANTHER" id="PTHR43096:SF52">
    <property type="entry name" value="DNAJ HOMOLOG 1, MITOCHONDRIAL-RELATED"/>
    <property type="match status" value="1"/>
</dbReference>
<dbReference type="GO" id="GO:0031072">
    <property type="term" value="F:heat shock protein binding"/>
    <property type="evidence" value="ECO:0007669"/>
    <property type="project" value="InterPro"/>
</dbReference>
<dbReference type="FunFam" id="2.10.230.10:FF:000002">
    <property type="entry name" value="Molecular chaperone DnaJ"/>
    <property type="match status" value="1"/>
</dbReference>
<keyword evidence="5 9" id="KW-0143">Chaperone</keyword>
<comment type="cofactor">
    <cofactor evidence="9">
        <name>Zn(2+)</name>
        <dbReference type="ChEBI" id="CHEBI:29105"/>
    </cofactor>
    <text evidence="9">Binds 2 Zn(2+) ions per monomer.</text>
</comment>
<dbReference type="Pfam" id="PF01556">
    <property type="entry name" value="DnaJ_C"/>
    <property type="match status" value="1"/>
</dbReference>
<feature type="domain" description="J" evidence="11">
    <location>
        <begin position="5"/>
        <end position="71"/>
    </location>
</feature>
<dbReference type="GO" id="GO:0006260">
    <property type="term" value="P:DNA replication"/>
    <property type="evidence" value="ECO:0007669"/>
    <property type="project" value="UniProtKB-KW"/>
</dbReference>
<keyword evidence="9" id="KW-0346">Stress response</keyword>
<dbReference type="PANTHER" id="PTHR43096">
    <property type="entry name" value="DNAJ HOMOLOG 1, MITOCHONDRIAL-RELATED"/>
    <property type="match status" value="1"/>
</dbReference>
<feature type="binding site" evidence="9">
    <location>
        <position position="208"/>
    </location>
    <ligand>
        <name>Zn(2+)</name>
        <dbReference type="ChEBI" id="CHEBI:29105"/>
        <label>1</label>
    </ligand>
</feature>
<feature type="binding site" evidence="9">
    <location>
        <position position="197"/>
    </location>
    <ligand>
        <name>Zn(2+)</name>
        <dbReference type="ChEBI" id="CHEBI:29105"/>
        <label>2</label>
    </ligand>
</feature>
<feature type="domain" description="CR-type" evidence="12">
    <location>
        <begin position="141"/>
        <end position="220"/>
    </location>
</feature>
<feature type="binding site" evidence="9">
    <location>
        <position position="211"/>
    </location>
    <ligand>
        <name>Zn(2+)</name>
        <dbReference type="ChEBI" id="CHEBI:29105"/>
        <label>1</label>
    </ligand>
</feature>
<name>A0A7C4XLQ8_UNCW3</name>
<dbReference type="PROSITE" id="PS00636">
    <property type="entry name" value="DNAJ_1"/>
    <property type="match status" value="1"/>
</dbReference>
<protein>
    <recommendedName>
        <fullName evidence="8 9">Chaperone protein DnaJ</fullName>
    </recommendedName>
</protein>
<keyword evidence="9" id="KW-0963">Cytoplasm</keyword>
<keyword evidence="9" id="KW-0235">DNA replication</keyword>
<dbReference type="CDD" id="cd10747">
    <property type="entry name" value="DnaJ_C"/>
    <property type="match status" value="1"/>
</dbReference>
<feature type="binding site" evidence="9">
    <location>
        <position position="154"/>
    </location>
    <ligand>
        <name>Zn(2+)</name>
        <dbReference type="ChEBI" id="CHEBI:29105"/>
        <label>1</label>
    </ligand>
</feature>
<dbReference type="SUPFAM" id="SSF49493">
    <property type="entry name" value="HSP40/DnaJ peptide-binding domain"/>
    <property type="match status" value="2"/>
</dbReference>
<feature type="binding site" evidence="9">
    <location>
        <position position="171"/>
    </location>
    <ligand>
        <name>Zn(2+)</name>
        <dbReference type="ChEBI" id="CHEBI:29105"/>
        <label>2</label>
    </ligand>
</feature>
<evidence type="ECO:0000259" key="11">
    <source>
        <dbReference type="PROSITE" id="PS50076"/>
    </source>
</evidence>
<comment type="function">
    <text evidence="6 9">Participates actively in the response to hyperosmotic and heat shock by preventing the aggregation of stress-denatured proteins and by disaggregating proteins, also in an autonomous, DnaK-independent fashion. Unfolded proteins bind initially to DnaJ; upon interaction with the DnaJ-bound protein, DnaK hydrolyzes its bound ATP, resulting in the formation of a stable complex. GrpE releases ADP from DnaK; ATP binding to DnaK triggers the release of the substrate protein, thus completing the reaction cycle. Several rounds of ATP-dependent interactions between DnaJ, DnaK and GrpE are required for fully efficient folding. Also involved, together with DnaK and GrpE, in the DNA replication of plasmids through activation of initiation proteins.</text>
</comment>
<dbReference type="InterPro" id="IPR008971">
    <property type="entry name" value="HSP40/DnaJ_pept-bd"/>
</dbReference>
<dbReference type="CDD" id="cd06257">
    <property type="entry name" value="DnaJ"/>
    <property type="match status" value="1"/>
</dbReference>
<evidence type="ECO:0000313" key="13">
    <source>
        <dbReference type="EMBL" id="HGV97280.1"/>
    </source>
</evidence>
<dbReference type="Pfam" id="PF00684">
    <property type="entry name" value="DnaJ_CXXCXGXG"/>
    <property type="match status" value="1"/>
</dbReference>
<dbReference type="PROSITE" id="PS50076">
    <property type="entry name" value="DNAJ_2"/>
    <property type="match status" value="1"/>
</dbReference>
<dbReference type="Gene3D" id="1.10.287.110">
    <property type="entry name" value="DnaJ domain"/>
    <property type="match status" value="1"/>
</dbReference>
<dbReference type="PROSITE" id="PS51188">
    <property type="entry name" value="ZF_CR"/>
    <property type="match status" value="1"/>
</dbReference>
<evidence type="ECO:0000256" key="2">
    <source>
        <dbReference type="ARBA" id="ARBA00022737"/>
    </source>
</evidence>
<comment type="subunit">
    <text evidence="9">Homodimer.</text>
</comment>
<dbReference type="SMART" id="SM00271">
    <property type="entry name" value="DnaJ"/>
    <property type="match status" value="1"/>
</dbReference>